<dbReference type="Gene3D" id="3.10.129.110">
    <property type="entry name" value="Polyketide synthase dehydratase"/>
    <property type="match status" value="1"/>
</dbReference>
<feature type="region of interest" description="Disordered" evidence="11">
    <location>
        <begin position="2356"/>
        <end position="2379"/>
    </location>
</feature>
<dbReference type="RefSeq" id="WP_165265110.1">
    <property type="nucleotide sequence ID" value="NZ_JAAKZY010000145.1"/>
</dbReference>
<evidence type="ECO:0000313" key="15">
    <source>
        <dbReference type="EMBL" id="NGO12556.1"/>
    </source>
</evidence>
<evidence type="ECO:0000256" key="5">
    <source>
        <dbReference type="ARBA" id="ARBA00022679"/>
    </source>
</evidence>
<dbReference type="InterPro" id="IPR001227">
    <property type="entry name" value="Ac_transferase_dom_sf"/>
</dbReference>
<gene>
    <name evidence="15" type="ORF">G5C60_34340</name>
</gene>
<dbReference type="InterPro" id="IPR016036">
    <property type="entry name" value="Malonyl_transacylase_ACP-bd"/>
</dbReference>
<evidence type="ECO:0000313" key="16">
    <source>
        <dbReference type="Proteomes" id="UP000472335"/>
    </source>
</evidence>
<name>A0A6G4VEP4_9ACTN</name>
<dbReference type="PANTHER" id="PTHR43775">
    <property type="entry name" value="FATTY ACID SYNTHASE"/>
    <property type="match status" value="1"/>
</dbReference>
<dbReference type="SMART" id="SM00823">
    <property type="entry name" value="PKS_PP"/>
    <property type="match status" value="2"/>
</dbReference>
<dbReference type="Gene3D" id="3.40.50.12780">
    <property type="entry name" value="N-terminal domain of ligase-like"/>
    <property type="match status" value="1"/>
</dbReference>
<dbReference type="InterPro" id="IPR014043">
    <property type="entry name" value="Acyl_transferase_dom"/>
</dbReference>
<evidence type="ECO:0000259" key="12">
    <source>
        <dbReference type="PROSITE" id="PS50075"/>
    </source>
</evidence>
<evidence type="ECO:0000256" key="11">
    <source>
        <dbReference type="SAM" id="MobiDB-lite"/>
    </source>
</evidence>
<dbReference type="InterPro" id="IPR020806">
    <property type="entry name" value="PKS_PP-bd"/>
</dbReference>
<keyword evidence="9" id="KW-0012">Acyltransferase</keyword>
<feature type="compositionally biased region" description="Low complexity" evidence="11">
    <location>
        <begin position="1115"/>
        <end position="1127"/>
    </location>
</feature>
<dbReference type="GO" id="GO:0004312">
    <property type="term" value="F:fatty acid synthase activity"/>
    <property type="evidence" value="ECO:0007669"/>
    <property type="project" value="TreeGrafter"/>
</dbReference>
<dbReference type="InterPro" id="IPR049552">
    <property type="entry name" value="PKS_DH_N"/>
</dbReference>
<dbReference type="SUPFAM" id="SSF53901">
    <property type="entry name" value="Thiolase-like"/>
    <property type="match status" value="1"/>
</dbReference>
<dbReference type="InterPro" id="IPR006162">
    <property type="entry name" value="Ppantetheine_attach_site"/>
</dbReference>
<dbReference type="InterPro" id="IPR016035">
    <property type="entry name" value="Acyl_Trfase/lysoPLipase"/>
</dbReference>
<dbReference type="InterPro" id="IPR020807">
    <property type="entry name" value="PKS_DH"/>
</dbReference>
<evidence type="ECO:0000256" key="8">
    <source>
        <dbReference type="ARBA" id="ARBA00023268"/>
    </source>
</evidence>
<evidence type="ECO:0000256" key="1">
    <source>
        <dbReference type="ARBA" id="ARBA00001957"/>
    </source>
</evidence>
<dbReference type="InterPro" id="IPR000873">
    <property type="entry name" value="AMP-dep_synth/lig_dom"/>
</dbReference>
<feature type="compositionally biased region" description="Gly residues" evidence="11">
    <location>
        <begin position="2363"/>
        <end position="2373"/>
    </location>
</feature>
<keyword evidence="6" id="KW-0677">Repeat</keyword>
<dbReference type="Pfam" id="PF00109">
    <property type="entry name" value="ketoacyl-synt"/>
    <property type="match status" value="1"/>
</dbReference>
<dbReference type="PROSITE" id="PS00606">
    <property type="entry name" value="KS3_1"/>
    <property type="match status" value="1"/>
</dbReference>
<dbReference type="GO" id="GO:0031177">
    <property type="term" value="F:phosphopantetheine binding"/>
    <property type="evidence" value="ECO:0007669"/>
    <property type="project" value="InterPro"/>
</dbReference>
<reference evidence="15 16" key="1">
    <citation type="submission" date="2020-02" db="EMBL/GenBank/DDBJ databases">
        <title>Whole-genome analyses of novel actinobacteria.</title>
        <authorList>
            <person name="Sahin N."/>
            <person name="Gencbay T."/>
        </authorList>
    </citation>
    <scope>NUCLEOTIDE SEQUENCE [LARGE SCALE GENOMIC DNA]</scope>
    <source>
        <strain evidence="15 16">HC44</strain>
    </source>
</reference>
<dbReference type="InterPro" id="IPR020841">
    <property type="entry name" value="PKS_Beta-ketoAc_synthase_dom"/>
</dbReference>
<dbReference type="InterPro" id="IPR014031">
    <property type="entry name" value="Ketoacyl_synth_C"/>
</dbReference>
<dbReference type="FunFam" id="3.40.47.10:FF:000019">
    <property type="entry name" value="Polyketide synthase type I"/>
    <property type="match status" value="1"/>
</dbReference>
<dbReference type="EMBL" id="JAAKZY010000145">
    <property type="protein sequence ID" value="NGO12556.1"/>
    <property type="molecule type" value="Genomic_DNA"/>
</dbReference>
<dbReference type="SUPFAM" id="SSF52151">
    <property type="entry name" value="FabD/lysophospholipase-like"/>
    <property type="match status" value="1"/>
</dbReference>
<dbReference type="SUPFAM" id="SSF53474">
    <property type="entry name" value="alpha/beta-Hydrolases"/>
    <property type="match status" value="1"/>
</dbReference>
<dbReference type="InterPro" id="IPR001031">
    <property type="entry name" value="Thioesterase"/>
</dbReference>
<dbReference type="Gene3D" id="3.30.300.30">
    <property type="match status" value="1"/>
</dbReference>
<dbReference type="InterPro" id="IPR013968">
    <property type="entry name" value="PKS_KR"/>
</dbReference>
<dbReference type="SUPFAM" id="SSF51735">
    <property type="entry name" value="NAD(P)-binding Rossmann-fold domains"/>
    <property type="match status" value="2"/>
</dbReference>
<dbReference type="Pfam" id="PF21089">
    <property type="entry name" value="PKS_DH_N"/>
    <property type="match status" value="1"/>
</dbReference>
<dbReference type="PROSITE" id="PS52004">
    <property type="entry name" value="KS3_2"/>
    <property type="match status" value="1"/>
</dbReference>
<dbReference type="Gene3D" id="1.10.1200.10">
    <property type="entry name" value="ACP-like"/>
    <property type="match status" value="2"/>
</dbReference>
<dbReference type="InterPro" id="IPR049900">
    <property type="entry name" value="PKS_mFAS_DH"/>
</dbReference>
<accession>A0A6G4VEP4</accession>
<dbReference type="SMART" id="SM00827">
    <property type="entry name" value="PKS_AT"/>
    <property type="match status" value="1"/>
</dbReference>
<dbReference type="SUPFAM" id="SSF56801">
    <property type="entry name" value="Acetyl-CoA synthetase-like"/>
    <property type="match status" value="1"/>
</dbReference>
<keyword evidence="4" id="KW-0597">Phosphoprotein</keyword>
<feature type="region of interest" description="N-terminal hotdog fold" evidence="10">
    <location>
        <begin position="1611"/>
        <end position="1745"/>
    </location>
</feature>
<comment type="cofactor">
    <cofactor evidence="1">
        <name>pantetheine 4'-phosphate</name>
        <dbReference type="ChEBI" id="CHEBI:47942"/>
    </cofactor>
</comment>
<proteinExistence type="predicted"/>
<dbReference type="GO" id="GO:0006633">
    <property type="term" value="P:fatty acid biosynthetic process"/>
    <property type="evidence" value="ECO:0007669"/>
    <property type="project" value="InterPro"/>
</dbReference>
<keyword evidence="16" id="KW-1185">Reference proteome</keyword>
<dbReference type="PROSITE" id="PS00012">
    <property type="entry name" value="PHOSPHOPANTETHEINE"/>
    <property type="match status" value="1"/>
</dbReference>
<keyword evidence="8" id="KW-0511">Multifunctional enzyme</keyword>
<dbReference type="Gene3D" id="3.40.50.720">
    <property type="entry name" value="NAD(P)-binding Rossmann-like Domain"/>
    <property type="match status" value="1"/>
</dbReference>
<keyword evidence="7" id="KW-0045">Antibiotic biosynthesis</keyword>
<feature type="active site" description="Proton donor; for dehydratase activity" evidence="10">
    <location>
        <position position="1819"/>
    </location>
</feature>
<dbReference type="Gene3D" id="3.40.366.10">
    <property type="entry name" value="Malonyl-Coenzyme A Acyl Carrier Protein, domain 2"/>
    <property type="match status" value="1"/>
</dbReference>
<dbReference type="CDD" id="cd08956">
    <property type="entry name" value="KR_3_FAS_SDR_x"/>
    <property type="match status" value="1"/>
</dbReference>
<dbReference type="InterPro" id="IPR036736">
    <property type="entry name" value="ACP-like_sf"/>
</dbReference>
<dbReference type="SMART" id="SM00822">
    <property type="entry name" value="PKS_KR"/>
    <property type="match status" value="1"/>
</dbReference>
<dbReference type="SMART" id="SM00824">
    <property type="entry name" value="PKS_TE"/>
    <property type="match status" value="1"/>
</dbReference>
<feature type="domain" description="Carrier" evidence="12">
    <location>
        <begin position="586"/>
        <end position="661"/>
    </location>
</feature>
<evidence type="ECO:0000256" key="10">
    <source>
        <dbReference type="PROSITE-ProRule" id="PRU01363"/>
    </source>
</evidence>
<dbReference type="InterPro" id="IPR057326">
    <property type="entry name" value="KR_dom"/>
</dbReference>
<dbReference type="Pfam" id="PF02801">
    <property type="entry name" value="Ketoacyl-synt_C"/>
    <property type="match status" value="1"/>
</dbReference>
<dbReference type="PANTHER" id="PTHR43775:SF51">
    <property type="entry name" value="INACTIVE PHENOLPHTHIOCEROL SYNTHESIS POLYKETIDE SYNTHASE TYPE I PKS1-RELATED"/>
    <property type="match status" value="1"/>
</dbReference>
<feature type="region of interest" description="Disordered" evidence="11">
    <location>
        <begin position="1111"/>
        <end position="1147"/>
    </location>
</feature>
<dbReference type="Pfam" id="PF13193">
    <property type="entry name" value="AMP-binding_C"/>
    <property type="match status" value="1"/>
</dbReference>
<dbReference type="InterPro" id="IPR018201">
    <property type="entry name" value="Ketoacyl_synth_AS"/>
</dbReference>
<dbReference type="InterPro" id="IPR020802">
    <property type="entry name" value="TesA-like"/>
</dbReference>
<dbReference type="Pfam" id="PF22953">
    <property type="entry name" value="SpnB_Rossmann"/>
    <property type="match status" value="1"/>
</dbReference>
<dbReference type="Gene3D" id="3.40.47.10">
    <property type="match status" value="1"/>
</dbReference>
<dbReference type="SMART" id="SM01294">
    <property type="entry name" value="PKS_PP_betabranch"/>
    <property type="match status" value="2"/>
</dbReference>
<dbReference type="InterPro" id="IPR042104">
    <property type="entry name" value="PKS_dehydratase_sf"/>
</dbReference>
<dbReference type="CDD" id="cd00833">
    <property type="entry name" value="PKS"/>
    <property type="match status" value="1"/>
</dbReference>
<evidence type="ECO:0000256" key="4">
    <source>
        <dbReference type="ARBA" id="ARBA00022553"/>
    </source>
</evidence>
<keyword evidence="5" id="KW-0808">Transferase</keyword>
<dbReference type="InterPro" id="IPR050091">
    <property type="entry name" value="PKS_NRPS_Biosynth_Enz"/>
</dbReference>
<dbReference type="Gene3D" id="3.30.70.3290">
    <property type="match status" value="1"/>
</dbReference>
<dbReference type="Proteomes" id="UP000472335">
    <property type="component" value="Unassembled WGS sequence"/>
</dbReference>
<feature type="region of interest" description="Disordered" evidence="11">
    <location>
        <begin position="291"/>
        <end position="313"/>
    </location>
</feature>
<dbReference type="PROSITE" id="PS50075">
    <property type="entry name" value="CARRIER"/>
    <property type="match status" value="2"/>
</dbReference>
<feature type="compositionally biased region" description="Low complexity" evidence="11">
    <location>
        <begin position="1137"/>
        <end position="1146"/>
    </location>
</feature>
<dbReference type="InterPro" id="IPR036291">
    <property type="entry name" value="NAD(P)-bd_dom_sf"/>
</dbReference>
<comment type="caution">
    <text evidence="15">The sequence shown here is derived from an EMBL/GenBank/DDBJ whole genome shotgun (WGS) entry which is preliminary data.</text>
</comment>
<dbReference type="Pfam" id="PF00975">
    <property type="entry name" value="Thioesterase"/>
    <property type="match status" value="1"/>
</dbReference>
<dbReference type="Pfam" id="PF14765">
    <property type="entry name" value="PS-DH"/>
    <property type="match status" value="1"/>
</dbReference>
<dbReference type="Gene3D" id="3.40.50.1820">
    <property type="entry name" value="alpha/beta hydrolase"/>
    <property type="match status" value="1"/>
</dbReference>
<dbReference type="InterPro" id="IPR045851">
    <property type="entry name" value="AMP-bd_C_sf"/>
</dbReference>
<dbReference type="Pfam" id="PF08659">
    <property type="entry name" value="KR"/>
    <property type="match status" value="1"/>
</dbReference>
<evidence type="ECO:0000259" key="14">
    <source>
        <dbReference type="PROSITE" id="PS52019"/>
    </source>
</evidence>
<evidence type="ECO:0000256" key="9">
    <source>
        <dbReference type="ARBA" id="ARBA00023315"/>
    </source>
</evidence>
<dbReference type="PROSITE" id="PS52019">
    <property type="entry name" value="PKS_MFAS_DH"/>
    <property type="match status" value="1"/>
</dbReference>
<dbReference type="InterPro" id="IPR016039">
    <property type="entry name" value="Thiolase-like"/>
</dbReference>
<dbReference type="InterPro" id="IPR014030">
    <property type="entry name" value="Ketoacyl_synth_N"/>
</dbReference>
<protein>
    <submittedName>
        <fullName evidence="15">SDR family NAD(P)-dependent oxidoreductase</fullName>
    </submittedName>
</protein>
<evidence type="ECO:0000256" key="6">
    <source>
        <dbReference type="ARBA" id="ARBA00022737"/>
    </source>
</evidence>
<evidence type="ECO:0000256" key="7">
    <source>
        <dbReference type="ARBA" id="ARBA00023194"/>
    </source>
</evidence>
<dbReference type="GO" id="GO:0033068">
    <property type="term" value="P:macrolide biosynthetic process"/>
    <property type="evidence" value="ECO:0007669"/>
    <property type="project" value="UniProtKB-ARBA"/>
</dbReference>
<sequence length="2775" mass="291111">MRHDELIRPLPELLKTHAEQSAERVAFADSLRSVTYAELERRTGRLAAHLARTGVGRGDRVAFCLGNCVEMVESCLATVRAGAIGVPLDPRSSDTELAHFLQDSGASVVVTDSAHLAQLRRLGPSYRRLRVLLTGTEPVPADAPDGTVLFRSAAEADEPGEPGEAPRDDLGLDDPAWMLYTSGTTHRPKGVLSTQRSALWSVAACYAPVFGLSPEDRLLWPLPLFHSFGHSLAILGVTAVGASARIADELLPPGGLLRELHAAHDGPGNLGGPFTVLAGVPATYHLLVSSAEEAPKAPETPETPETPSSTTGLRMCVVAGAPSSPSLRRAVEEALGAPLLDAYGSTETCGMIAVNRPEGPRVEGSCGPPVPGMDVRVVDPGTGNDVREGAEGEIWVRGPSLMTGYHNQPEATAAALKDGWYRTGDLGRRVEHGHLVLTGRLSELIIRGGENIHPTEVEEVLLRCPGVTDAVVVGVPHDVLGEVPAAFVVPGPDGIDPQRVLADCRTRLSDHKVPAEIHEIAAVPRTASGKIARHAVVPGLARPAPDVRFAPASVASTASTAATTTVPADGSLRERLLSLSREAQERALRETVLTETAAVCGHEPHDRLDADSPFTDLGLTSMGAVTLVDRLGAHAGLRLPATLLFDHPTPADVARYLRTALFSPETRTRGHAPAFQSPGPYDEDPVVIVAMGCRYPGDVQSPEELWQLVSEGRDAISEFPADRGWDLAALYDPDPDRIGTSYTRSGGFLHRAAEFDAGLFGISPREALTMDPQQRLLLETSWEVWERAGIDPASLSESDTGVFVGVMYGDHSARFTRPHELEAHLGLGSAGSVASGRISYAYGLRGPAITVDTACSSSLVALHWAARALRSGECSLALAGGVTVMSTPNPFRVFSRQRGLSPDGRCKSFSSSADGTAWGEGAGLVLLERLSDARRNGHPVLAVLRGSAVNSDGASNGLTAPNGQAQQRLITQALADAGLRASDVDAVEAHGTGTTLGDPLEAQALLATYGQGRTEQQPPLWLGSVKSNLGHTQAAAGVAGIIKMVQAMRHEELPRTLHVETPTPHADWSSGRVELLTSARPWPSAGRPRRAGVSAFGIGGTNAHVILEEPPPLADEPASEAPDASEPSGTSKTPEPSETSKISKTSETLEKGVPYDVAVPWLVSAADEAALRAQARRLAAAVETRPDLASADIGFTLATSRSALSHRATVPPGDRARMLEALRALGRGTGGGGAVTGIADAGIRTAFLFTGQGAQRACMGRELYASFPVFATAFDDICRELDDRLERPLRTVMFAEQDSPEAALLDRTDFTQAGLFAFEVALFRLLESWGMRADFLAGHSVGELAAAHVAGVLDLADAAALVAARGRLMQALPEGGAMVALHVAEEEVLPALADVGDQVAIASVNGPDSVVISGEENAVLAVAAGFEARGRRTVRLRVGHAFHSPLVEPMLDAFRRVAEGLAFRPPRIPVVSAVTGRQADAEELCSPEYWVRHARLPVRFADTVRWLGDQGVSAFLELGPGPVLTTMAEECLTATDGDVAGECAAATRGGERETETLLSAVARLHVRGVKVDWPTVYADTGARRVDLPTYAFQRQRYWLDAPHTPEATVGAELLGPAFAVPGADRTVLSGLLSTSTHPWLAGHVIAGTVLVPATVFVEMAVRAGDAVGCDALDELVVLSPLALPAAAGVRVQVVVGPADDSGRRPVDIYSRPKESAAEAAGAADVVEAAWTRHVTGVVGRAAPQETETGLTTWPPRDAAEVDLADAYDTLADDGFAYGPAFRGVRALWRRGDELFAEVRLPEPAAADAHRFGIHPALLDAALHTVLLAGPERGAVRVPFAWNGVRLHAAGASELRVRVAPAGAAGTGTVTLTLADPEGRPVARIDSLSTRELPAGQGDLADDAIRHALLRPDWVAVEPPADTDPDPAPASDNGVWTVLGPDELNLGEFLPAVAAPTTAEPDVVAVTALGPALGTALSTALDTAADSDPLSAVHLLTGRVLQALQNWQDDPRTAGSRMVVVTRDATAPVPDLAGAAVWGLVRTAQSELPGRVVLVDVDGRPESLRLLPAAVATGEPQLSVRAGRMTVPRLVGAATQAGESGSGSFRPDGTVLITGGTGALGAEVARHLVTAHGVRHLLLAGRRGPQAPGANELRTVLEELGAEVRIVACDAADRSALAEVIKSCEPPLTAVVHAAGVLDDGVLAALTPERMAAVLRPKADAAWNLHELTRELDLSAFVLFSSASGLLGRAGQGNYAAANSFLDALARHRTALGLPAVSLAWGLWEHDGGMAAQLRENADSGQSSTSRDGLRALSPEQGLALFDAALGEREPVLAPILLDAAALRSAGDRLPPLLRGLVRPGRPTAGGSGSGSGSSPGQQMLEPGAWRKLLAGLPAGEREGALAELLRGDVAAVLGYPDAAALPTGKTFADLGFDSLTAVQVRNRLSMALRLRLSAATVFEHPTADGLARHLLGLLDDSLPAPEPERPVHTLSSLFRKVGESGHPAAAMHMLVTASYALPTYGAAACRDHALPPIRRADGSGNSSRPTIVYLPAYHPSPPSEGGRFPRFHRHFQGDLDVLELPHPGIATGTAVPEDRETLARTHAETVVRQVGDEPFVIVGRCAGGNVAHALTHHLESTGIAPAGLVLIDTYHINEDNSDKEWLVSLAAAAVQDLGQSALAGDDGALAAMGAYNRIFLGWEPEPVDSPTLLIRATEPTPAMAASPDGRNGTWRTSWPLPHDCVDVPGDHLTMMQEHAGTTASALRTWIDSRTAKGDR</sequence>
<dbReference type="InterPro" id="IPR049551">
    <property type="entry name" value="PKS_DH_C"/>
</dbReference>
<feature type="domain" description="Ketosynthase family 3 (KS3)" evidence="13">
    <location>
        <begin position="683"/>
        <end position="1109"/>
    </location>
</feature>
<dbReference type="SUPFAM" id="SSF55048">
    <property type="entry name" value="Probable ACP-binding domain of malonyl-CoA ACP transacylase"/>
    <property type="match status" value="1"/>
</dbReference>
<comment type="pathway">
    <text evidence="2">Antibiotic biosynthesis.</text>
</comment>
<dbReference type="InterPro" id="IPR055123">
    <property type="entry name" value="SpnB-like_Rossmann"/>
</dbReference>
<evidence type="ECO:0000259" key="13">
    <source>
        <dbReference type="PROSITE" id="PS52004"/>
    </source>
</evidence>
<dbReference type="Pfam" id="PF00698">
    <property type="entry name" value="Acyl_transf_1"/>
    <property type="match status" value="1"/>
</dbReference>
<feature type="active site" description="Proton acceptor; for dehydratase activity" evidence="10">
    <location>
        <position position="1643"/>
    </location>
</feature>
<dbReference type="Pfam" id="PF00550">
    <property type="entry name" value="PP-binding"/>
    <property type="match status" value="2"/>
</dbReference>
<dbReference type="Pfam" id="PF00501">
    <property type="entry name" value="AMP-binding"/>
    <property type="match status" value="1"/>
</dbReference>
<dbReference type="InterPro" id="IPR025110">
    <property type="entry name" value="AMP-bd_C"/>
</dbReference>
<dbReference type="SMART" id="SM00826">
    <property type="entry name" value="PKS_DH"/>
    <property type="match status" value="1"/>
</dbReference>
<dbReference type="SMART" id="SM00825">
    <property type="entry name" value="PKS_KS"/>
    <property type="match status" value="1"/>
</dbReference>
<dbReference type="InterPro" id="IPR032821">
    <property type="entry name" value="PKS_assoc"/>
</dbReference>
<dbReference type="InterPro" id="IPR042099">
    <property type="entry name" value="ANL_N_sf"/>
</dbReference>
<dbReference type="InterPro" id="IPR029058">
    <property type="entry name" value="AB_hydrolase_fold"/>
</dbReference>
<evidence type="ECO:0000256" key="2">
    <source>
        <dbReference type="ARBA" id="ARBA00004792"/>
    </source>
</evidence>
<feature type="domain" description="PKS/mFAS DH" evidence="14">
    <location>
        <begin position="1611"/>
        <end position="1898"/>
    </location>
</feature>
<feature type="region of interest" description="C-terminal hotdog fold" evidence="10">
    <location>
        <begin position="1758"/>
        <end position="1898"/>
    </location>
</feature>
<dbReference type="Pfam" id="PF16197">
    <property type="entry name" value="KAsynt_C_assoc"/>
    <property type="match status" value="1"/>
</dbReference>
<dbReference type="FunFam" id="3.40.366.10:FF:000002">
    <property type="entry name" value="Probable polyketide synthase 2"/>
    <property type="match status" value="1"/>
</dbReference>
<feature type="domain" description="Carrier" evidence="12">
    <location>
        <begin position="2399"/>
        <end position="2474"/>
    </location>
</feature>
<dbReference type="InterPro" id="IPR009081">
    <property type="entry name" value="PP-bd_ACP"/>
</dbReference>
<keyword evidence="3" id="KW-0596">Phosphopantetheine</keyword>
<dbReference type="SUPFAM" id="SSF47336">
    <property type="entry name" value="ACP-like"/>
    <property type="match status" value="2"/>
</dbReference>
<dbReference type="GO" id="GO:0004315">
    <property type="term" value="F:3-oxoacyl-[acyl-carrier-protein] synthase activity"/>
    <property type="evidence" value="ECO:0007669"/>
    <property type="project" value="InterPro"/>
</dbReference>
<organism evidence="15 16">
    <name type="scientific">Streptomyces scabichelini</name>
    <dbReference type="NCBI Taxonomy" id="2711217"/>
    <lineage>
        <taxon>Bacteria</taxon>
        <taxon>Bacillati</taxon>
        <taxon>Actinomycetota</taxon>
        <taxon>Actinomycetes</taxon>
        <taxon>Kitasatosporales</taxon>
        <taxon>Streptomycetaceae</taxon>
        <taxon>Streptomyces</taxon>
    </lineage>
</organism>
<evidence type="ECO:0000256" key="3">
    <source>
        <dbReference type="ARBA" id="ARBA00022450"/>
    </source>
</evidence>